<dbReference type="InterPro" id="IPR001764">
    <property type="entry name" value="Glyco_hydro_3_N"/>
</dbReference>
<evidence type="ECO:0000256" key="13">
    <source>
        <dbReference type="ARBA" id="ARBA00041808"/>
    </source>
</evidence>
<dbReference type="SUPFAM" id="SSF52279">
    <property type="entry name" value="Beta-D-glucan exohydrolase, C-terminal domain"/>
    <property type="match status" value="1"/>
</dbReference>
<name>A0ABN9QB25_9DINO</name>
<accession>A0ABN9QB25</accession>
<dbReference type="Pfam" id="PF14310">
    <property type="entry name" value="Fn3-like"/>
    <property type="match status" value="1"/>
</dbReference>
<evidence type="ECO:0000256" key="1">
    <source>
        <dbReference type="ARBA" id="ARBA00000448"/>
    </source>
</evidence>
<dbReference type="SMART" id="SM01217">
    <property type="entry name" value="Fn3_like"/>
    <property type="match status" value="1"/>
</dbReference>
<evidence type="ECO:0000256" key="10">
    <source>
        <dbReference type="ARBA" id="ARBA00039579"/>
    </source>
</evidence>
<dbReference type="PRINTS" id="PR00133">
    <property type="entry name" value="GLHYDRLASE3"/>
</dbReference>
<dbReference type="EC" id="3.2.1.21" evidence="4"/>
<proteinExistence type="inferred from homology"/>
<comment type="catalytic activity">
    <reaction evidence="1">
        <text>Hydrolysis of terminal, non-reducing beta-D-glucosyl residues with release of beta-D-glucose.</text>
        <dbReference type="EC" id="3.2.1.21"/>
    </reaction>
</comment>
<dbReference type="InterPro" id="IPR013783">
    <property type="entry name" value="Ig-like_fold"/>
</dbReference>
<keyword evidence="5" id="KW-0964">Secreted</keyword>
<evidence type="ECO:0000256" key="8">
    <source>
        <dbReference type="ARBA" id="ARBA00023295"/>
    </source>
</evidence>
<evidence type="ECO:0000256" key="9">
    <source>
        <dbReference type="ARBA" id="ARBA00024983"/>
    </source>
</evidence>
<feature type="domain" description="Fibronectin type III-like" evidence="15">
    <location>
        <begin position="647"/>
        <end position="717"/>
    </location>
</feature>
<reference evidence="16" key="1">
    <citation type="submission" date="2023-10" db="EMBL/GenBank/DDBJ databases">
        <authorList>
            <person name="Chen Y."/>
            <person name="Shah S."/>
            <person name="Dougan E. K."/>
            <person name="Thang M."/>
            <person name="Chan C."/>
        </authorList>
    </citation>
    <scope>NUCLEOTIDE SEQUENCE [LARGE SCALE GENOMIC DNA]</scope>
</reference>
<evidence type="ECO:0000256" key="11">
    <source>
        <dbReference type="ARBA" id="ARBA00041276"/>
    </source>
</evidence>
<evidence type="ECO:0000256" key="3">
    <source>
        <dbReference type="ARBA" id="ARBA00005336"/>
    </source>
</evidence>
<keyword evidence="8" id="KW-0326">Glycosidase</keyword>
<dbReference type="Pfam" id="PF01915">
    <property type="entry name" value="Glyco_hydro_3_C"/>
    <property type="match status" value="1"/>
</dbReference>
<dbReference type="InterPro" id="IPR036962">
    <property type="entry name" value="Glyco_hydro_3_N_sf"/>
</dbReference>
<evidence type="ECO:0000256" key="2">
    <source>
        <dbReference type="ARBA" id="ARBA00004613"/>
    </source>
</evidence>
<evidence type="ECO:0000256" key="7">
    <source>
        <dbReference type="ARBA" id="ARBA00022801"/>
    </source>
</evidence>
<comment type="function">
    <text evidence="9">Beta-glucosidases are one of a number of cellulolytic enzymes involved in the degradation of cellulosic biomass. Catalyzes the last step releasing glucose from the inhibitory cellobiose.</text>
</comment>
<dbReference type="InterPro" id="IPR026891">
    <property type="entry name" value="Fn3-like"/>
</dbReference>
<dbReference type="Proteomes" id="UP001189429">
    <property type="component" value="Unassembled WGS sequence"/>
</dbReference>
<comment type="similarity">
    <text evidence="3">Belongs to the glycosyl hydrolase 3 family.</text>
</comment>
<protein>
    <recommendedName>
        <fullName evidence="10">Probable beta-glucosidase G</fullName>
        <ecNumber evidence="4">3.2.1.21</ecNumber>
    </recommendedName>
    <alternativeName>
        <fullName evidence="11">Beta-D-glucoside glucohydrolase G</fullName>
    </alternativeName>
    <alternativeName>
        <fullName evidence="12">Cellobiase G</fullName>
    </alternativeName>
    <alternativeName>
        <fullName evidence="13">Gentiobiase G</fullName>
    </alternativeName>
</protein>
<comment type="subcellular location">
    <subcellularLocation>
        <location evidence="2">Secreted</location>
    </subcellularLocation>
</comment>
<evidence type="ECO:0000313" key="17">
    <source>
        <dbReference type="Proteomes" id="UP001189429"/>
    </source>
</evidence>
<evidence type="ECO:0000256" key="5">
    <source>
        <dbReference type="ARBA" id="ARBA00022525"/>
    </source>
</evidence>
<dbReference type="EMBL" id="CAUYUJ010002639">
    <property type="protein sequence ID" value="CAK0801694.1"/>
    <property type="molecule type" value="Genomic_DNA"/>
</dbReference>
<evidence type="ECO:0000313" key="16">
    <source>
        <dbReference type="EMBL" id="CAK0801694.1"/>
    </source>
</evidence>
<evidence type="ECO:0000256" key="14">
    <source>
        <dbReference type="SAM" id="MobiDB-lite"/>
    </source>
</evidence>
<comment type="caution">
    <text evidence="16">The sequence shown here is derived from an EMBL/GenBank/DDBJ whole genome shotgun (WGS) entry which is preliminary data.</text>
</comment>
<dbReference type="SUPFAM" id="SSF51445">
    <property type="entry name" value="(Trans)glycosidases"/>
    <property type="match status" value="1"/>
</dbReference>
<dbReference type="PANTHER" id="PTHR42715:SF12">
    <property type="entry name" value="BETA-GLUCOSIDASE G-RELATED"/>
    <property type="match status" value="1"/>
</dbReference>
<evidence type="ECO:0000259" key="15">
    <source>
        <dbReference type="SMART" id="SM01217"/>
    </source>
</evidence>
<organism evidence="16 17">
    <name type="scientific">Prorocentrum cordatum</name>
    <dbReference type="NCBI Taxonomy" id="2364126"/>
    <lineage>
        <taxon>Eukaryota</taxon>
        <taxon>Sar</taxon>
        <taxon>Alveolata</taxon>
        <taxon>Dinophyceae</taxon>
        <taxon>Prorocentrales</taxon>
        <taxon>Prorocentraceae</taxon>
        <taxon>Prorocentrum</taxon>
    </lineage>
</organism>
<dbReference type="Gene3D" id="3.20.20.300">
    <property type="entry name" value="Glycoside hydrolase, family 3, N-terminal domain"/>
    <property type="match status" value="1"/>
</dbReference>
<dbReference type="PANTHER" id="PTHR42715">
    <property type="entry name" value="BETA-GLUCOSIDASE"/>
    <property type="match status" value="1"/>
</dbReference>
<evidence type="ECO:0000256" key="6">
    <source>
        <dbReference type="ARBA" id="ARBA00022729"/>
    </source>
</evidence>
<feature type="region of interest" description="Disordered" evidence="14">
    <location>
        <begin position="769"/>
        <end position="789"/>
    </location>
</feature>
<keyword evidence="17" id="KW-1185">Reference proteome</keyword>
<dbReference type="InterPro" id="IPR017853">
    <property type="entry name" value="GH"/>
</dbReference>
<evidence type="ECO:0000256" key="12">
    <source>
        <dbReference type="ARBA" id="ARBA00041601"/>
    </source>
</evidence>
<gene>
    <name evidence="16" type="ORF">PCOR1329_LOCUS9476</name>
</gene>
<dbReference type="InterPro" id="IPR002772">
    <property type="entry name" value="Glyco_hydro_3_C"/>
</dbReference>
<sequence length="789" mass="84498">EKRGLSWQGREFDAPAPDWFPPFGAVAAQTPWRPVRRQRPTLWALASASCPAAVTGVGWQAPPHGYEREKWYYVGNTLPVPRLGIPSLNLMDASAGFSLNWHELVGTVTAWPSMLSLAATWDREVARIYAMALGNEFGGKGANGILGPQLNVIRPARGGRNMESLSGEDPYLGARLAEMYVHGVQSQGVLATMKHWIFNEQETERDKYSVEVDDTTAWELYYPPFEAAVNAGVCATMCSYNKVDGVYSCENSKQLVQVLKGTMGFRGYVQSDWWATHSTSLAEGLDQQMPGNANPVDYFSKDSLSNQSSSDVDEAAKRVLAAIYRLNLTSPCSQGKCKKWFHKNVTSSAHAGLARAVAAMSIVLLKNEDDILPLQADRLPRKTVALVGRVAAAGPYDPSNSAQQEGDWHTGDYYTAGGSGHVTAGRVTTPLQGITARAAQMGVKVLTPANSSNSAQAAISVAEKADVTLIFAGTTAGESVDRDGLGLDDGMDALIKEVSAHAQRTVVLLEIPGSVLMPWREDVSGIAAMFLGGQEAGAAWADVLFGDRAPEGRLPVSIPAREEDTVPITGGTIAYSEGLATGYRNLEAVPAFAFGHGLTYTHFDFLPPGQVNCSALPEEEEGPPAQGGAVVCVEVEVRNAGWRPARAVPQLYLEMARAEANAVAPVLRGFWKTGLLDPGRSEVARFRLTQRDLSYYSAEIGAWVVAAAADAHIGASSADVRQTLRLELPRSAAAQVDSFDREWWNDLLGAAALLGLAGGAACCHAAMGRPEGRPRSSVGVAWLHGDSDT</sequence>
<dbReference type="InterPro" id="IPR050288">
    <property type="entry name" value="Cellulose_deg_GH3"/>
</dbReference>
<dbReference type="Gene3D" id="3.40.50.1700">
    <property type="entry name" value="Glycoside hydrolase family 3 C-terminal domain"/>
    <property type="match status" value="1"/>
</dbReference>
<evidence type="ECO:0000256" key="4">
    <source>
        <dbReference type="ARBA" id="ARBA00012744"/>
    </source>
</evidence>
<dbReference type="InterPro" id="IPR036881">
    <property type="entry name" value="Glyco_hydro_3_C_sf"/>
</dbReference>
<dbReference type="Gene3D" id="2.60.40.10">
    <property type="entry name" value="Immunoglobulins"/>
    <property type="match status" value="1"/>
</dbReference>
<dbReference type="Pfam" id="PF00933">
    <property type="entry name" value="Glyco_hydro_3"/>
    <property type="match status" value="1"/>
</dbReference>
<keyword evidence="7" id="KW-0378">Hydrolase</keyword>
<keyword evidence="6" id="KW-0732">Signal</keyword>
<feature type="non-terminal residue" evidence="16">
    <location>
        <position position="1"/>
    </location>
</feature>